<accession>A0ABX2AVD7</accession>
<dbReference type="RefSeq" id="WP_172177982.1">
    <property type="nucleotide sequence ID" value="NZ_CASGIA010000013.1"/>
</dbReference>
<comment type="caution">
    <text evidence="3">The sequence shown here is derived from an EMBL/GenBank/DDBJ whole genome shotgun (WGS) entry which is preliminary data.</text>
</comment>
<feature type="domain" description="M23ase beta-sheet core" evidence="2">
    <location>
        <begin position="80"/>
        <end position="174"/>
    </location>
</feature>
<evidence type="ECO:0000313" key="3">
    <source>
        <dbReference type="EMBL" id="NPE14727.1"/>
    </source>
</evidence>
<name>A0ABX2AVD7_9BACT</name>
<sequence>MKLKHLFIITAAFMVTMTSTAKDQNTKTGQKDDTEVVNKDPFASGKKFTINLSDLNPGEWHYPLPGAKVISQYGRRGGRNHSGVDIKTKPNDNILAAFDGVVTMSQVYSGYGKCIKIKHPNGIETLYSHNSKNLVKVGDKVKAGQVIALTGRTGRATTEHLHFECRINGRTFDPAKIFDHANHSIKMNLLTFTKTGKGISIKSEANYMAKGK</sequence>
<dbReference type="CDD" id="cd12797">
    <property type="entry name" value="M23_peptidase"/>
    <property type="match status" value="1"/>
</dbReference>
<dbReference type="GeneID" id="82158177"/>
<dbReference type="PANTHER" id="PTHR21666:SF270">
    <property type="entry name" value="MUREIN HYDROLASE ACTIVATOR ENVC"/>
    <property type="match status" value="1"/>
</dbReference>
<organism evidence="3 4">
    <name type="scientific">Xylanibacter rodentium</name>
    <dbReference type="NCBI Taxonomy" id="2736289"/>
    <lineage>
        <taxon>Bacteria</taxon>
        <taxon>Pseudomonadati</taxon>
        <taxon>Bacteroidota</taxon>
        <taxon>Bacteroidia</taxon>
        <taxon>Bacteroidales</taxon>
        <taxon>Prevotellaceae</taxon>
        <taxon>Xylanibacter</taxon>
    </lineage>
</organism>
<feature type="chain" id="PRO_5045461297" evidence="1">
    <location>
        <begin position="22"/>
        <end position="212"/>
    </location>
</feature>
<dbReference type="InterPro" id="IPR011055">
    <property type="entry name" value="Dup_hybrid_motif"/>
</dbReference>
<dbReference type="EMBL" id="JABKKE010000017">
    <property type="protein sequence ID" value="NPE14727.1"/>
    <property type="molecule type" value="Genomic_DNA"/>
</dbReference>
<dbReference type="InterPro" id="IPR016047">
    <property type="entry name" value="M23ase_b-sheet_dom"/>
</dbReference>
<dbReference type="Proteomes" id="UP001193734">
    <property type="component" value="Unassembled WGS sequence"/>
</dbReference>
<dbReference type="PANTHER" id="PTHR21666">
    <property type="entry name" value="PEPTIDASE-RELATED"/>
    <property type="match status" value="1"/>
</dbReference>
<evidence type="ECO:0000259" key="2">
    <source>
        <dbReference type="Pfam" id="PF01551"/>
    </source>
</evidence>
<dbReference type="Pfam" id="PF01551">
    <property type="entry name" value="Peptidase_M23"/>
    <property type="match status" value="1"/>
</dbReference>
<protein>
    <submittedName>
        <fullName evidence="3">M23 family metallopeptidase</fullName>
    </submittedName>
</protein>
<evidence type="ECO:0000313" key="4">
    <source>
        <dbReference type="Proteomes" id="UP001193734"/>
    </source>
</evidence>
<keyword evidence="4" id="KW-1185">Reference proteome</keyword>
<keyword evidence="1" id="KW-0732">Signal</keyword>
<dbReference type="InterPro" id="IPR050570">
    <property type="entry name" value="Cell_wall_metabolism_enzyme"/>
</dbReference>
<gene>
    <name evidence="3" type="ORF">HPS55_10415</name>
</gene>
<proteinExistence type="predicted"/>
<evidence type="ECO:0000256" key="1">
    <source>
        <dbReference type="SAM" id="SignalP"/>
    </source>
</evidence>
<reference evidence="3 4" key="1">
    <citation type="submission" date="2020-05" db="EMBL/GenBank/DDBJ databases">
        <title>Distinct polysaccharide utilization as determinants for interspecies competition between intestinal Prevotella spp.</title>
        <authorList>
            <person name="Galvez E.J.C."/>
            <person name="Iljazovic A."/>
            <person name="Strowig T."/>
        </authorList>
    </citation>
    <scope>NUCLEOTIDE SEQUENCE [LARGE SCALE GENOMIC DNA]</scope>
    <source>
        <strain evidence="3 4">PROD</strain>
    </source>
</reference>
<dbReference type="SUPFAM" id="SSF51261">
    <property type="entry name" value="Duplicated hybrid motif"/>
    <property type="match status" value="1"/>
</dbReference>
<dbReference type="Gene3D" id="2.70.70.10">
    <property type="entry name" value="Glucose Permease (Domain IIA)"/>
    <property type="match status" value="1"/>
</dbReference>
<feature type="signal peptide" evidence="1">
    <location>
        <begin position="1"/>
        <end position="21"/>
    </location>
</feature>